<name>A0ABT8D382_9RHOB</name>
<evidence type="ECO:0008006" key="4">
    <source>
        <dbReference type="Google" id="ProtNLM"/>
    </source>
</evidence>
<reference evidence="3" key="1">
    <citation type="journal article" date="2019" name="Int. J. Syst. Evol. Microbiol.">
        <title>The Global Catalogue of Microorganisms (GCM) 10K type strain sequencing project: providing services to taxonomists for standard genome sequencing and annotation.</title>
        <authorList>
            <consortium name="The Broad Institute Genomics Platform"/>
            <consortium name="The Broad Institute Genome Sequencing Center for Infectious Disease"/>
            <person name="Wu L."/>
            <person name="Ma J."/>
        </authorList>
    </citation>
    <scope>NUCLEOTIDE SEQUENCE [LARGE SCALE GENOMIC DNA]</scope>
    <source>
        <strain evidence="3">CECT 8482</strain>
    </source>
</reference>
<protein>
    <recommendedName>
        <fullName evidence="4">ROK family protein</fullName>
    </recommendedName>
</protein>
<proteinExistence type="predicted"/>
<organism evidence="2 3">
    <name type="scientific">Paracoccus cavernae</name>
    <dbReference type="NCBI Taxonomy" id="1571207"/>
    <lineage>
        <taxon>Bacteria</taxon>
        <taxon>Pseudomonadati</taxon>
        <taxon>Pseudomonadota</taxon>
        <taxon>Alphaproteobacteria</taxon>
        <taxon>Rhodobacterales</taxon>
        <taxon>Paracoccaceae</taxon>
        <taxon>Paracoccus</taxon>
    </lineage>
</organism>
<evidence type="ECO:0000256" key="1">
    <source>
        <dbReference type="SAM" id="MobiDB-lite"/>
    </source>
</evidence>
<sequence>MALAVDLGGEALRLHHEVAARESRRLAEGRGRGGEQEGGIGFLPHGGARM</sequence>
<evidence type="ECO:0000313" key="3">
    <source>
        <dbReference type="Proteomes" id="UP001243846"/>
    </source>
</evidence>
<keyword evidence="3" id="KW-1185">Reference proteome</keyword>
<evidence type="ECO:0000313" key="2">
    <source>
        <dbReference type="EMBL" id="MDN3710939.1"/>
    </source>
</evidence>
<accession>A0ABT8D382</accession>
<dbReference type="RefSeq" id="WP_377786113.1">
    <property type="nucleotide sequence ID" value="NZ_JBHUOC010000001.1"/>
</dbReference>
<feature type="compositionally biased region" description="Basic and acidic residues" evidence="1">
    <location>
        <begin position="23"/>
        <end position="35"/>
    </location>
</feature>
<feature type="region of interest" description="Disordered" evidence="1">
    <location>
        <begin position="23"/>
        <end position="50"/>
    </location>
</feature>
<dbReference type="Proteomes" id="UP001243846">
    <property type="component" value="Unassembled WGS sequence"/>
</dbReference>
<gene>
    <name evidence="2" type="ORF">QWZ10_02295</name>
</gene>
<comment type="caution">
    <text evidence="2">The sequence shown here is derived from an EMBL/GenBank/DDBJ whole genome shotgun (WGS) entry which is preliminary data.</text>
</comment>
<dbReference type="EMBL" id="JAUFRC010000001">
    <property type="protein sequence ID" value="MDN3710939.1"/>
    <property type="molecule type" value="Genomic_DNA"/>
</dbReference>